<dbReference type="Pfam" id="PF10536">
    <property type="entry name" value="PMD"/>
    <property type="match status" value="1"/>
</dbReference>
<organism evidence="3 4">
    <name type="scientific">Flemingia macrophylla</name>
    <dbReference type="NCBI Taxonomy" id="520843"/>
    <lineage>
        <taxon>Eukaryota</taxon>
        <taxon>Viridiplantae</taxon>
        <taxon>Streptophyta</taxon>
        <taxon>Embryophyta</taxon>
        <taxon>Tracheophyta</taxon>
        <taxon>Spermatophyta</taxon>
        <taxon>Magnoliopsida</taxon>
        <taxon>eudicotyledons</taxon>
        <taxon>Gunneridae</taxon>
        <taxon>Pentapetalae</taxon>
        <taxon>rosids</taxon>
        <taxon>fabids</taxon>
        <taxon>Fabales</taxon>
        <taxon>Fabaceae</taxon>
        <taxon>Papilionoideae</taxon>
        <taxon>50 kb inversion clade</taxon>
        <taxon>NPAAA clade</taxon>
        <taxon>indigoferoid/millettioid clade</taxon>
        <taxon>Phaseoleae</taxon>
        <taxon>Flemingia</taxon>
    </lineage>
</organism>
<reference evidence="3 4" key="1">
    <citation type="submission" date="2024-08" db="EMBL/GenBank/DDBJ databases">
        <title>Insights into the chromosomal genome structure of Flemingia macrophylla.</title>
        <authorList>
            <person name="Ding Y."/>
            <person name="Zhao Y."/>
            <person name="Bi W."/>
            <person name="Wu M."/>
            <person name="Zhao G."/>
            <person name="Gong Y."/>
            <person name="Li W."/>
            <person name="Zhang P."/>
        </authorList>
    </citation>
    <scope>NUCLEOTIDE SEQUENCE [LARGE SCALE GENOMIC DNA]</scope>
    <source>
        <strain evidence="3">DYQJB</strain>
        <tissue evidence="3">Leaf</tissue>
    </source>
</reference>
<evidence type="ECO:0000313" key="3">
    <source>
        <dbReference type="EMBL" id="KAL2317440.1"/>
    </source>
</evidence>
<comment type="caution">
    <text evidence="3">The sequence shown here is derived from an EMBL/GenBank/DDBJ whole genome shotgun (WGS) entry which is preliminary data.</text>
</comment>
<protein>
    <recommendedName>
        <fullName evidence="2">Aminotransferase-like plant mobile domain-containing protein</fullName>
    </recommendedName>
</protein>
<dbReference type="PANTHER" id="PTHR46033:SF8">
    <property type="entry name" value="PROTEIN MAINTENANCE OF MERISTEMS-LIKE"/>
    <property type="match status" value="1"/>
</dbReference>
<proteinExistence type="predicted"/>
<dbReference type="Proteomes" id="UP001603857">
    <property type="component" value="Unassembled WGS sequence"/>
</dbReference>
<keyword evidence="4" id="KW-1185">Reference proteome</keyword>
<evidence type="ECO:0000313" key="4">
    <source>
        <dbReference type="Proteomes" id="UP001603857"/>
    </source>
</evidence>
<keyword evidence="1" id="KW-0732">Signal</keyword>
<feature type="signal peptide" evidence="1">
    <location>
        <begin position="1"/>
        <end position="22"/>
    </location>
</feature>
<sequence>MTLYFYILIVVQCFGLTPPPEAFKDGYNLRLSWLEQYFGHPDPNIQDPVYWQRHARTWICRFLGGVLFVDVGSTCVNIRWLTYLHDVKAIGNYAWGAAVLCYLYRNLCRATNYDTKNFRVFVALLQLWVWERIPKLRPTVIPPVDVAEPIGVRYY</sequence>
<name>A0ABD1L1Q6_9FABA</name>
<evidence type="ECO:0000259" key="2">
    <source>
        <dbReference type="Pfam" id="PF10536"/>
    </source>
</evidence>
<evidence type="ECO:0000256" key="1">
    <source>
        <dbReference type="SAM" id="SignalP"/>
    </source>
</evidence>
<dbReference type="InterPro" id="IPR019557">
    <property type="entry name" value="AminoTfrase-like_pln_mobile"/>
</dbReference>
<gene>
    <name evidence="3" type="ORF">Fmac_031316</name>
</gene>
<accession>A0ABD1L1Q6</accession>
<feature type="chain" id="PRO_5044750343" description="Aminotransferase-like plant mobile domain-containing protein" evidence="1">
    <location>
        <begin position="23"/>
        <end position="155"/>
    </location>
</feature>
<dbReference type="PANTHER" id="PTHR46033">
    <property type="entry name" value="PROTEIN MAIN-LIKE 2"/>
    <property type="match status" value="1"/>
</dbReference>
<dbReference type="EMBL" id="JBGMDY010000011">
    <property type="protein sequence ID" value="KAL2317440.1"/>
    <property type="molecule type" value="Genomic_DNA"/>
</dbReference>
<dbReference type="AlphaFoldDB" id="A0ABD1L1Q6"/>
<feature type="domain" description="Aminotransferase-like plant mobile" evidence="2">
    <location>
        <begin position="28"/>
        <end position="140"/>
    </location>
</feature>
<dbReference type="InterPro" id="IPR044824">
    <property type="entry name" value="MAIN-like"/>
</dbReference>